<name>A0ABV5K9K9_9ACTN</name>
<keyword evidence="4" id="KW-1185">Reference proteome</keyword>
<dbReference type="Pfam" id="PF01970">
    <property type="entry name" value="TctA"/>
    <property type="match status" value="1"/>
</dbReference>
<dbReference type="PANTHER" id="PTHR35342:SF5">
    <property type="entry name" value="TRICARBOXYLIC TRANSPORT PROTEIN"/>
    <property type="match status" value="1"/>
</dbReference>
<dbReference type="PRINTS" id="PR00173">
    <property type="entry name" value="EDTRNSPORT"/>
</dbReference>
<feature type="transmembrane region" description="Helical" evidence="1">
    <location>
        <begin position="106"/>
        <end position="129"/>
    </location>
</feature>
<feature type="transmembrane region" description="Helical" evidence="1">
    <location>
        <begin position="167"/>
        <end position="186"/>
    </location>
</feature>
<feature type="transmembrane region" description="Helical" evidence="1">
    <location>
        <begin position="408"/>
        <end position="438"/>
    </location>
</feature>
<feature type="transmembrane region" description="Helical" evidence="1">
    <location>
        <begin position="459"/>
        <end position="481"/>
    </location>
</feature>
<feature type="transmembrane region" description="Helical" evidence="1">
    <location>
        <begin position="17"/>
        <end position="36"/>
    </location>
</feature>
<feature type="transmembrane region" description="Helical" evidence="1">
    <location>
        <begin position="141"/>
        <end position="160"/>
    </location>
</feature>
<dbReference type="EMBL" id="JBHMDG010000012">
    <property type="protein sequence ID" value="MFB9313424.1"/>
    <property type="molecule type" value="Genomic_DNA"/>
</dbReference>
<feature type="transmembrane region" description="Helical" evidence="1">
    <location>
        <begin position="351"/>
        <end position="372"/>
    </location>
</feature>
<dbReference type="Proteomes" id="UP001589750">
    <property type="component" value="Unassembled WGS sequence"/>
</dbReference>
<feature type="transmembrane region" description="Helical" evidence="1">
    <location>
        <begin position="384"/>
        <end position="402"/>
    </location>
</feature>
<keyword evidence="1" id="KW-0472">Membrane</keyword>
<comment type="caution">
    <text evidence="3">The sequence shown here is derived from an EMBL/GenBank/DDBJ whole genome shotgun (WGS) entry which is preliminary data.</text>
</comment>
<gene>
    <name evidence="3" type="ORF">ACFFRI_10250</name>
</gene>
<feature type="domain" description="DUF112" evidence="2">
    <location>
        <begin position="17"/>
        <end position="433"/>
    </location>
</feature>
<dbReference type="RefSeq" id="WP_140007938.1">
    <property type="nucleotide sequence ID" value="NZ_JBHMDG010000012.1"/>
</dbReference>
<accession>A0ABV5K9K9</accession>
<feature type="transmembrane region" description="Helical" evidence="1">
    <location>
        <begin position="310"/>
        <end position="331"/>
    </location>
</feature>
<evidence type="ECO:0000259" key="2">
    <source>
        <dbReference type="Pfam" id="PF01970"/>
    </source>
</evidence>
<evidence type="ECO:0000256" key="1">
    <source>
        <dbReference type="SAM" id="Phobius"/>
    </source>
</evidence>
<evidence type="ECO:0000313" key="3">
    <source>
        <dbReference type="EMBL" id="MFB9313424.1"/>
    </source>
</evidence>
<dbReference type="InterPro" id="IPR002823">
    <property type="entry name" value="DUF112_TM"/>
</dbReference>
<sequence>MDLLLEGFQTALTPQNLMFAVIGVLLGTAVGVLPGIGPAMTVALLLPVTYSVAPESALIMFAGIYYGGMYGGSTTSILLNTPGESSSVVTAIEGNKMAKAGRASQALATAAIGSFVAGTIGTILLVLLAPTVADQVVKLGAPSYFAIMVLALFAVTAVLGTSKLRGFVSLSLGLAIGLVGTMSGPARLTLGSPQLADGIDVVVVAVAIFAIGEALWVAAHLRRKPLEVIPVGQPWMSKADWGRSWKPWLRGTAFGFPFGALPAGGAEVPTFLSYITEKKLSKHPEEFGKGAIEGVAGPEAANNASAAGTLVPLLAIGLPTTATAAVILVAIRSYGIQPGPQLFDTEPALVWALLASLFVANLLLLVLNLPLAPVWAKLLQIPRPYLYAGILFFASLGAYSVNFSAFDLGLLLVIGLLGLAMRRFGLPVLPLIIGVILCPRIEEQLTTALNISQGDVSTLWSEPVAIGVYIVMALLLLAMAISARRKTEPAFPARADSYDSADF</sequence>
<keyword evidence="1" id="KW-1133">Transmembrane helix</keyword>
<keyword evidence="1" id="KW-0812">Transmembrane</keyword>
<reference evidence="3 4" key="1">
    <citation type="submission" date="2024-09" db="EMBL/GenBank/DDBJ databases">
        <authorList>
            <person name="Sun Q."/>
            <person name="Mori K."/>
        </authorList>
    </citation>
    <scope>NUCLEOTIDE SEQUENCE [LARGE SCALE GENOMIC DNA]</scope>
    <source>
        <strain evidence="3 4">JCM 9626</strain>
    </source>
</reference>
<organism evidence="3 4">
    <name type="scientific">Nocardioides plantarum</name>
    <dbReference type="NCBI Taxonomy" id="29299"/>
    <lineage>
        <taxon>Bacteria</taxon>
        <taxon>Bacillati</taxon>
        <taxon>Actinomycetota</taxon>
        <taxon>Actinomycetes</taxon>
        <taxon>Propionibacteriales</taxon>
        <taxon>Nocardioidaceae</taxon>
        <taxon>Nocardioides</taxon>
    </lineage>
</organism>
<protein>
    <submittedName>
        <fullName evidence="3">Tripartite tricarboxylate transporter permease</fullName>
    </submittedName>
</protein>
<proteinExistence type="predicted"/>
<evidence type="ECO:0000313" key="4">
    <source>
        <dbReference type="Proteomes" id="UP001589750"/>
    </source>
</evidence>
<dbReference type="PANTHER" id="PTHR35342">
    <property type="entry name" value="TRICARBOXYLIC TRANSPORT PROTEIN"/>
    <property type="match status" value="1"/>
</dbReference>
<feature type="transmembrane region" description="Helical" evidence="1">
    <location>
        <begin position="198"/>
        <end position="219"/>
    </location>
</feature>